<organism evidence="2 3">
    <name type="scientific">Mucilaginibacter yixingensis</name>
    <dbReference type="NCBI Taxonomy" id="1295612"/>
    <lineage>
        <taxon>Bacteria</taxon>
        <taxon>Pseudomonadati</taxon>
        <taxon>Bacteroidota</taxon>
        <taxon>Sphingobacteriia</taxon>
        <taxon>Sphingobacteriales</taxon>
        <taxon>Sphingobacteriaceae</taxon>
        <taxon>Mucilaginibacter</taxon>
    </lineage>
</organism>
<dbReference type="EMBL" id="QAOQ01000004">
    <property type="protein sequence ID" value="PTQ96898.1"/>
    <property type="molecule type" value="Genomic_DNA"/>
</dbReference>
<evidence type="ECO:0000313" key="2">
    <source>
        <dbReference type="EMBL" id="PTQ96898.1"/>
    </source>
</evidence>
<proteinExistence type="predicted"/>
<evidence type="ECO:0000256" key="1">
    <source>
        <dbReference type="SAM" id="SignalP"/>
    </source>
</evidence>
<evidence type="ECO:0008006" key="4">
    <source>
        <dbReference type="Google" id="ProtNLM"/>
    </source>
</evidence>
<feature type="chain" id="PRO_5015636108" description="TonB-like protein" evidence="1">
    <location>
        <begin position="22"/>
        <end position="274"/>
    </location>
</feature>
<feature type="signal peptide" evidence="1">
    <location>
        <begin position="1"/>
        <end position="21"/>
    </location>
</feature>
<reference evidence="2 3" key="1">
    <citation type="submission" date="2018-04" db="EMBL/GenBank/DDBJ databases">
        <title>Genomic Encyclopedia of Archaeal and Bacterial Type Strains, Phase II (KMG-II): from individual species to whole genera.</title>
        <authorList>
            <person name="Goeker M."/>
        </authorList>
    </citation>
    <scope>NUCLEOTIDE SEQUENCE [LARGE SCALE GENOMIC DNA]</scope>
    <source>
        <strain evidence="2 3">DSM 26809</strain>
    </source>
</reference>
<keyword evidence="3" id="KW-1185">Reference proteome</keyword>
<dbReference type="RefSeq" id="WP_107828838.1">
    <property type="nucleotide sequence ID" value="NZ_CP160205.1"/>
</dbReference>
<dbReference type="AlphaFoldDB" id="A0A2T5JA15"/>
<evidence type="ECO:0000313" key="3">
    <source>
        <dbReference type="Proteomes" id="UP000244168"/>
    </source>
</evidence>
<keyword evidence="1" id="KW-0732">Signal</keyword>
<gene>
    <name evidence="2" type="ORF">C8P68_104392</name>
</gene>
<sequence>MKNVTLLLLLIFGGSITIAKAKPTDSIIVNGQNIQVVSASPLDSLQKIKALLEYYRDTNCADCLCNFEAQWKIIDGHVILQSIKSCAYAAKPLQADLQKLFPAQFHNGIVKADWLTGELWVTNESPANWILPIFPIWQRETCISITKGIVTSIKTVEYPGNAIGAPNPSVVRDSMRNLIIQNIKRWRLKKLPDHPRLLTIYFKTNTTGRPIEVHILDANTMKAALVDATWQSAITKALNQIKWPVYYEANKQCDINFFVNLSFVKPPVGPVLSR</sequence>
<accession>A0A2T5JA15</accession>
<protein>
    <recommendedName>
        <fullName evidence="4">TonB-like protein</fullName>
    </recommendedName>
</protein>
<dbReference type="Proteomes" id="UP000244168">
    <property type="component" value="Unassembled WGS sequence"/>
</dbReference>
<dbReference type="OrthoDB" id="1438245at2"/>
<name>A0A2T5JA15_9SPHI</name>
<comment type="caution">
    <text evidence="2">The sequence shown here is derived from an EMBL/GenBank/DDBJ whole genome shotgun (WGS) entry which is preliminary data.</text>
</comment>